<dbReference type="Proteomes" id="UP000238442">
    <property type="component" value="Chromosome"/>
</dbReference>
<proteinExistence type="predicted"/>
<dbReference type="InterPro" id="IPR010667">
    <property type="entry name" value="Phage_T4_Gp19"/>
</dbReference>
<reference evidence="1 2" key="1">
    <citation type="submission" date="2018-02" db="EMBL/GenBank/DDBJ databases">
        <title>Genomic analysis of the strain RR4-38 isolated from a seawater recirculating aquaculture system.</title>
        <authorList>
            <person name="Kim Y.-S."/>
            <person name="Jang Y.H."/>
            <person name="Kim K.-H."/>
        </authorList>
    </citation>
    <scope>NUCLEOTIDE SEQUENCE [LARGE SCALE GENOMIC DNA]</scope>
    <source>
        <strain evidence="1 2">RR4-38</strain>
    </source>
</reference>
<keyword evidence="2" id="KW-1185">Reference proteome</keyword>
<organism evidence="1 2">
    <name type="scientific">Pukyongia salina</name>
    <dbReference type="NCBI Taxonomy" id="2094025"/>
    <lineage>
        <taxon>Bacteria</taxon>
        <taxon>Pseudomonadati</taxon>
        <taxon>Bacteroidota</taxon>
        <taxon>Flavobacteriia</taxon>
        <taxon>Flavobacteriales</taxon>
        <taxon>Flavobacteriaceae</taxon>
        <taxon>Pukyongia</taxon>
    </lineage>
</organism>
<evidence type="ECO:0000313" key="1">
    <source>
        <dbReference type="EMBL" id="AVI51745.1"/>
    </source>
</evidence>
<protein>
    <submittedName>
        <fullName evidence="1">Phage tail protein</fullName>
    </submittedName>
</protein>
<dbReference type="OrthoDB" id="9799891at2"/>
<dbReference type="Pfam" id="PF06841">
    <property type="entry name" value="Phage_T4_gp19"/>
    <property type="match status" value="1"/>
</dbReference>
<dbReference type="EMBL" id="CP027062">
    <property type="protein sequence ID" value="AVI51745.1"/>
    <property type="molecule type" value="Genomic_DNA"/>
</dbReference>
<sequence length="141" mass="15627">MNTSDFYFELSANGEQTSFEAVDGVSTEPVLKHTLQPGEHPFKYRLPSLPKSKSIVLKKGRSQTGSKLIQWCSPPAAENAGPEKGRVSLFLKDASGKPLVEWTLHSAYPVSHHVKKAEGKSQATEIEDLELGYSFYTFAKR</sequence>
<gene>
    <name evidence="1" type="ORF">C5O00_11440</name>
</gene>
<accession>A0A2S0HYQ4</accession>
<dbReference type="AlphaFoldDB" id="A0A2S0HYQ4"/>
<name>A0A2S0HYQ4_9FLAO</name>
<dbReference type="RefSeq" id="WP_105216985.1">
    <property type="nucleotide sequence ID" value="NZ_CP027062.1"/>
</dbReference>
<dbReference type="GO" id="GO:0005198">
    <property type="term" value="F:structural molecule activity"/>
    <property type="evidence" value="ECO:0007669"/>
    <property type="project" value="InterPro"/>
</dbReference>
<dbReference type="KEGG" id="aue:C5O00_11440"/>
<evidence type="ECO:0000313" key="2">
    <source>
        <dbReference type="Proteomes" id="UP000238442"/>
    </source>
</evidence>